<evidence type="ECO:0000256" key="3">
    <source>
        <dbReference type="ARBA" id="ARBA00023157"/>
    </source>
</evidence>
<reference evidence="6" key="1">
    <citation type="submission" date="2020-01" db="EMBL/GenBank/DDBJ databases">
        <title>Genome sequence of Kobresia littledalei, the first chromosome-level genome in the family Cyperaceae.</title>
        <authorList>
            <person name="Qu G."/>
        </authorList>
    </citation>
    <scope>NUCLEOTIDE SEQUENCE</scope>
    <source>
        <strain evidence="6">C.B.Clarke</strain>
        <tissue evidence="6">Leaf</tissue>
    </source>
</reference>
<dbReference type="InterPro" id="IPR000668">
    <property type="entry name" value="Peptidase_C1A_C"/>
</dbReference>
<gene>
    <name evidence="6" type="ORF">FCM35_KLT02902</name>
</gene>
<dbReference type="GO" id="GO:0006508">
    <property type="term" value="P:proteolysis"/>
    <property type="evidence" value="ECO:0007669"/>
    <property type="project" value="UniProtKB-KW"/>
</dbReference>
<keyword evidence="6" id="KW-0645">Protease</keyword>
<dbReference type="Gene3D" id="3.90.70.10">
    <property type="entry name" value="Cysteine proteinases"/>
    <property type="match status" value="1"/>
</dbReference>
<comment type="caution">
    <text evidence="6">The sequence shown here is derived from an EMBL/GenBank/DDBJ whole genome shotgun (WGS) entry which is preliminary data.</text>
</comment>
<dbReference type="PANTHER" id="PTHR12411">
    <property type="entry name" value="CYSTEINE PROTEASE FAMILY C1-RELATED"/>
    <property type="match status" value="1"/>
</dbReference>
<name>A0A833VAW0_9POAL</name>
<dbReference type="Proteomes" id="UP000623129">
    <property type="component" value="Unassembled WGS sequence"/>
</dbReference>
<dbReference type="Pfam" id="PF08246">
    <property type="entry name" value="Inhibitor_I29"/>
    <property type="match status" value="1"/>
</dbReference>
<keyword evidence="6" id="KW-0378">Hydrolase</keyword>
<evidence type="ECO:0000259" key="5">
    <source>
        <dbReference type="SMART" id="SM00848"/>
    </source>
</evidence>
<dbReference type="GO" id="GO:0008234">
    <property type="term" value="F:cysteine-type peptidase activity"/>
    <property type="evidence" value="ECO:0007669"/>
    <property type="project" value="InterPro"/>
</dbReference>
<sequence>MAFSYRCISLLLFVLVFGLFERVPTSVAVADDPLFSVFEKWVSEYGRVYGSVTEKLQRFQVFKSNFQFIESMKNQPGLTYTVGLNKFADLTNKEFLQRYATYKTRRVSSASTPFKYANLTTIPSSIDWRSLGAVTPVKDQGNCGSCWAFSAVGAMEGINKIKTGNLISLSEQELVDCVKHSA</sequence>
<dbReference type="InterPro" id="IPR000169">
    <property type="entry name" value="Pept_cys_AS"/>
</dbReference>
<dbReference type="InterPro" id="IPR038765">
    <property type="entry name" value="Papain-like_cys_pep_sf"/>
</dbReference>
<dbReference type="AlphaFoldDB" id="A0A833VAW0"/>
<evidence type="ECO:0000256" key="2">
    <source>
        <dbReference type="ARBA" id="ARBA00022729"/>
    </source>
</evidence>
<evidence type="ECO:0000256" key="1">
    <source>
        <dbReference type="ARBA" id="ARBA00008455"/>
    </source>
</evidence>
<evidence type="ECO:0000256" key="4">
    <source>
        <dbReference type="SAM" id="SignalP"/>
    </source>
</evidence>
<proteinExistence type="inferred from homology"/>
<protein>
    <submittedName>
        <fullName evidence="6">Senescence-specific cysteine protease SAG39-like protein</fullName>
    </submittedName>
</protein>
<organism evidence="6 7">
    <name type="scientific">Carex littledalei</name>
    <dbReference type="NCBI Taxonomy" id="544730"/>
    <lineage>
        <taxon>Eukaryota</taxon>
        <taxon>Viridiplantae</taxon>
        <taxon>Streptophyta</taxon>
        <taxon>Embryophyta</taxon>
        <taxon>Tracheophyta</taxon>
        <taxon>Spermatophyta</taxon>
        <taxon>Magnoliopsida</taxon>
        <taxon>Liliopsida</taxon>
        <taxon>Poales</taxon>
        <taxon>Cyperaceae</taxon>
        <taxon>Cyperoideae</taxon>
        <taxon>Cariceae</taxon>
        <taxon>Carex</taxon>
        <taxon>Carex subgen. Euthyceras</taxon>
    </lineage>
</organism>
<dbReference type="SUPFAM" id="SSF54001">
    <property type="entry name" value="Cysteine proteinases"/>
    <property type="match status" value="1"/>
</dbReference>
<dbReference type="EMBL" id="SWLB01000012">
    <property type="protein sequence ID" value="KAF3331496.1"/>
    <property type="molecule type" value="Genomic_DNA"/>
</dbReference>
<keyword evidence="3" id="KW-1015">Disulfide bond</keyword>
<dbReference type="OrthoDB" id="665764at2759"/>
<dbReference type="InterPro" id="IPR013201">
    <property type="entry name" value="Prot_inhib_I29"/>
</dbReference>
<dbReference type="PROSITE" id="PS00139">
    <property type="entry name" value="THIOL_PROTEASE_CYS"/>
    <property type="match status" value="1"/>
</dbReference>
<dbReference type="Pfam" id="PF00112">
    <property type="entry name" value="Peptidase_C1"/>
    <property type="match status" value="1"/>
</dbReference>
<dbReference type="SMART" id="SM00848">
    <property type="entry name" value="Inhibitor_I29"/>
    <property type="match status" value="1"/>
</dbReference>
<feature type="chain" id="PRO_5032944737" evidence="4">
    <location>
        <begin position="19"/>
        <end position="182"/>
    </location>
</feature>
<evidence type="ECO:0000313" key="6">
    <source>
        <dbReference type="EMBL" id="KAF3331496.1"/>
    </source>
</evidence>
<dbReference type="InterPro" id="IPR013128">
    <property type="entry name" value="Peptidase_C1A"/>
</dbReference>
<comment type="similarity">
    <text evidence="1">Belongs to the peptidase C1 family.</text>
</comment>
<evidence type="ECO:0000313" key="7">
    <source>
        <dbReference type="Proteomes" id="UP000623129"/>
    </source>
</evidence>
<keyword evidence="7" id="KW-1185">Reference proteome</keyword>
<accession>A0A833VAW0</accession>
<keyword evidence="2 4" id="KW-0732">Signal</keyword>
<feature type="signal peptide" evidence="4">
    <location>
        <begin position="1"/>
        <end position="18"/>
    </location>
</feature>
<feature type="domain" description="Cathepsin propeptide inhibitor" evidence="5">
    <location>
        <begin position="38"/>
        <end position="95"/>
    </location>
</feature>